<evidence type="ECO:0000313" key="4">
    <source>
        <dbReference type="Proteomes" id="UP000014160"/>
    </source>
</evidence>
<accession>R2VCW0</accession>
<organism evidence="1 3">
    <name type="scientific">Enterococcus gilvus ATCC BAA-350</name>
    <dbReference type="NCBI Taxonomy" id="1158614"/>
    <lineage>
        <taxon>Bacteria</taxon>
        <taxon>Bacillati</taxon>
        <taxon>Bacillota</taxon>
        <taxon>Bacilli</taxon>
        <taxon>Lactobacillales</taxon>
        <taxon>Enterococcaceae</taxon>
        <taxon>Enterococcus</taxon>
    </lineage>
</organism>
<dbReference type="RefSeq" id="WP_010781110.1">
    <property type="nucleotide sequence ID" value="NZ_ASWH01000001.1"/>
</dbReference>
<reference evidence="1 3" key="1">
    <citation type="submission" date="2013-02" db="EMBL/GenBank/DDBJ databases">
        <title>The Genome Sequence of Enterococcus gilvus ATCC BAA-350.</title>
        <authorList>
            <consortium name="The Broad Institute Genome Sequencing Platform"/>
            <consortium name="The Broad Institute Genome Sequencing Center for Infectious Disease"/>
            <person name="Earl A.M."/>
            <person name="Gilmore M.S."/>
            <person name="Lebreton F."/>
            <person name="Walker B."/>
            <person name="Young S.K."/>
            <person name="Zeng Q."/>
            <person name="Gargeya S."/>
            <person name="Fitzgerald M."/>
            <person name="Haas B."/>
            <person name="Abouelleil A."/>
            <person name="Alvarado L."/>
            <person name="Arachchi H.M."/>
            <person name="Berlin A.M."/>
            <person name="Chapman S.B."/>
            <person name="Dewar J."/>
            <person name="Goldberg J."/>
            <person name="Griggs A."/>
            <person name="Gujja S."/>
            <person name="Hansen M."/>
            <person name="Howarth C."/>
            <person name="Imamovic A."/>
            <person name="Larimer J."/>
            <person name="McCowan C."/>
            <person name="Murphy C."/>
            <person name="Neiman D."/>
            <person name="Pearson M."/>
            <person name="Priest M."/>
            <person name="Roberts A."/>
            <person name="Saif S."/>
            <person name="Shea T."/>
            <person name="Sisk P."/>
            <person name="Sykes S."/>
            <person name="Wortman J."/>
            <person name="Nusbaum C."/>
            <person name="Birren B."/>
        </authorList>
    </citation>
    <scope>NUCLEOTIDE SEQUENCE [LARGE SCALE GENOMIC DNA]</scope>
    <source>
        <strain evidence="1 3">ATCC BAA-350</strain>
    </source>
</reference>
<evidence type="ECO:0000313" key="1">
    <source>
        <dbReference type="EMBL" id="EOI55530.1"/>
    </source>
</evidence>
<protein>
    <submittedName>
        <fullName evidence="1">Uncharacterized protein</fullName>
    </submittedName>
</protein>
<evidence type="ECO:0000313" key="3">
    <source>
        <dbReference type="Proteomes" id="UP000013750"/>
    </source>
</evidence>
<evidence type="ECO:0000313" key="2">
    <source>
        <dbReference type="EMBL" id="EOW81927.1"/>
    </source>
</evidence>
<dbReference type="PATRIC" id="fig|1158614.3.peg.2733"/>
<gene>
    <name evidence="2" type="ORF">I592_01228</name>
    <name evidence="1" type="ORF">UKC_02738</name>
</gene>
<dbReference type="Proteomes" id="UP000014160">
    <property type="component" value="Unassembled WGS sequence"/>
</dbReference>
<dbReference type="Proteomes" id="UP000013750">
    <property type="component" value="Unassembled WGS sequence"/>
</dbReference>
<dbReference type="HOGENOM" id="CLU_986053_0_0_9"/>
<dbReference type="OrthoDB" id="9907544at2"/>
<comment type="caution">
    <text evidence="1">The sequence shown here is derived from an EMBL/GenBank/DDBJ whole genome shotgun (WGS) entry which is preliminary data.</text>
</comment>
<name>R2VCW0_9ENTE</name>
<sequence>MTIKLDSKRITNEDLKNINLRFENNKLTTAEITNDFRNNIVASFNKFDFFKIDLISLYDKVNDKSQFLQETLDDVKALYLNKNTSINNQIKNNKKLEDILDTAIIYRLSAFYSAFLSEDCKIHKTLEILKNEGIKAHVLTSDVLDKKFGIDFILVINNEFPLYFHSINGSNNSKERLKTKIIKQAKLGNITIDRATLFNKKYHKVFVDFTGNYYHFKNLQIKNNQEYLELIAESIENQAKCIVNLYKNATEEQKEESREEYRKIIEYLKETKISVNLKAIMN</sequence>
<dbReference type="EMBL" id="ASWH01000001">
    <property type="protein sequence ID" value="EOW81927.1"/>
    <property type="molecule type" value="Genomic_DNA"/>
</dbReference>
<keyword evidence="4" id="KW-1185">Reference proteome</keyword>
<dbReference type="AlphaFoldDB" id="R2VCW0"/>
<reference evidence="2 4" key="2">
    <citation type="submission" date="2013-03" db="EMBL/GenBank/DDBJ databases">
        <title>The Genome Sequence of Enterococcus gilvus ATCC BAA-350 (PacBio/Illumina hybrid assembly).</title>
        <authorList>
            <consortium name="The Broad Institute Genomics Platform"/>
            <consortium name="The Broad Institute Genome Sequencing Center for Infectious Disease"/>
            <person name="Earl A."/>
            <person name="Russ C."/>
            <person name="Gilmore M."/>
            <person name="Surin D."/>
            <person name="Walker B."/>
            <person name="Young S."/>
            <person name="Zeng Q."/>
            <person name="Gargeya S."/>
            <person name="Fitzgerald M."/>
            <person name="Haas B."/>
            <person name="Abouelleil A."/>
            <person name="Allen A.W."/>
            <person name="Alvarado L."/>
            <person name="Arachchi H.M."/>
            <person name="Berlin A.M."/>
            <person name="Chapman S.B."/>
            <person name="Gainer-Dewar J."/>
            <person name="Goldberg J."/>
            <person name="Griggs A."/>
            <person name="Gujja S."/>
            <person name="Hansen M."/>
            <person name="Howarth C."/>
            <person name="Imamovic A."/>
            <person name="Ireland A."/>
            <person name="Larimer J."/>
            <person name="McCowan C."/>
            <person name="Murphy C."/>
            <person name="Pearson M."/>
            <person name="Poon T.W."/>
            <person name="Priest M."/>
            <person name="Roberts A."/>
            <person name="Saif S."/>
            <person name="Shea T."/>
            <person name="Sisk P."/>
            <person name="Sykes S."/>
            <person name="Wortman J."/>
            <person name="Nusbaum C."/>
            <person name="Birren B."/>
        </authorList>
    </citation>
    <scope>NUCLEOTIDE SEQUENCE [LARGE SCALE GENOMIC DNA]</scope>
    <source>
        <strain evidence="2 4">ATCC BAA-350</strain>
    </source>
</reference>
<dbReference type="EMBL" id="AJDQ01000008">
    <property type="protein sequence ID" value="EOI55530.1"/>
    <property type="molecule type" value="Genomic_DNA"/>
</dbReference>
<dbReference type="eggNOG" id="ENOG5030JT6">
    <property type="taxonomic scope" value="Bacteria"/>
</dbReference>
<proteinExistence type="predicted"/>